<dbReference type="InterPro" id="IPR019808">
    <property type="entry name" value="Histidine_triad_CS"/>
</dbReference>
<feature type="short sequence motif" description="Histidine triad motif" evidence="2 3">
    <location>
        <begin position="99"/>
        <end position="103"/>
    </location>
</feature>
<evidence type="ECO:0000313" key="5">
    <source>
        <dbReference type="EMBL" id="CUQ83621.1"/>
    </source>
</evidence>
<feature type="domain" description="HIT" evidence="4">
    <location>
        <begin position="7"/>
        <end position="114"/>
    </location>
</feature>
<dbReference type="GeneID" id="303258253"/>
<keyword evidence="8" id="KW-1185">Reference proteome</keyword>
<protein>
    <submittedName>
        <fullName evidence="6">HIT-like protein</fullName>
        <ecNumber evidence="6">3.-.-.-</ecNumber>
    </submittedName>
    <submittedName>
        <fullName evidence="5">Purine nucleoside phosphoramidase</fullName>
    </submittedName>
</protein>
<reference evidence="6 8" key="2">
    <citation type="submission" date="2019-07" db="EMBL/GenBank/DDBJ databases">
        <authorList>
            <person name="Hibberd C M."/>
            <person name="Gehrig L. J."/>
            <person name="Chang H.-W."/>
            <person name="Venkatesh S."/>
        </authorList>
    </citation>
    <scope>NUCLEOTIDE SEQUENCE [LARGE SCALE GENOMIC DNA]</scope>
    <source>
        <strain evidence="6">Ruminococcus_torques_SSTS_Bg7063</strain>
    </source>
</reference>
<dbReference type="PANTHER" id="PTHR46648:SF1">
    <property type="entry name" value="ADENOSINE 5'-MONOPHOSPHORAMIDASE HNT1"/>
    <property type="match status" value="1"/>
</dbReference>
<dbReference type="CDD" id="cd01277">
    <property type="entry name" value="HINT_subgroup"/>
    <property type="match status" value="1"/>
</dbReference>
<dbReference type="EC" id="3.-.-.-" evidence="6"/>
<dbReference type="PROSITE" id="PS00892">
    <property type="entry name" value="HIT_1"/>
    <property type="match status" value="1"/>
</dbReference>
<dbReference type="Proteomes" id="UP000078383">
    <property type="component" value="Unassembled WGS sequence"/>
</dbReference>
<dbReference type="GO" id="GO:0009117">
    <property type="term" value="P:nucleotide metabolic process"/>
    <property type="evidence" value="ECO:0007669"/>
    <property type="project" value="TreeGrafter"/>
</dbReference>
<dbReference type="SUPFAM" id="SSF54197">
    <property type="entry name" value="HIT-like"/>
    <property type="match status" value="1"/>
</dbReference>
<dbReference type="PRINTS" id="PR00332">
    <property type="entry name" value="HISTRIAD"/>
</dbReference>
<dbReference type="Proteomes" id="UP000363661">
    <property type="component" value="Unassembled WGS sequence"/>
</dbReference>
<evidence type="ECO:0000256" key="3">
    <source>
        <dbReference type="PROSITE-ProRule" id="PRU00464"/>
    </source>
</evidence>
<organism evidence="5 7">
    <name type="scientific">[Ruminococcus] torques</name>
    <dbReference type="NCBI Taxonomy" id="33039"/>
    <lineage>
        <taxon>Bacteria</taxon>
        <taxon>Bacillati</taxon>
        <taxon>Bacillota</taxon>
        <taxon>Clostridia</taxon>
        <taxon>Lachnospirales</taxon>
        <taxon>Lachnospiraceae</taxon>
        <taxon>Mediterraneibacter</taxon>
    </lineage>
</organism>
<dbReference type="EMBL" id="CZBX01000003">
    <property type="protein sequence ID" value="CUQ83621.1"/>
    <property type="molecule type" value="Genomic_DNA"/>
</dbReference>
<gene>
    <name evidence="5" type="primary">hit</name>
    <name evidence="5" type="ORF">ERS852502_00739</name>
    <name evidence="6" type="ORF">RTSSTS7063_00417</name>
</gene>
<proteinExistence type="predicted"/>
<dbReference type="InterPro" id="IPR036265">
    <property type="entry name" value="HIT-like_sf"/>
</dbReference>
<feature type="active site" description="Tele-AMP-histidine intermediate" evidence="1">
    <location>
        <position position="101"/>
    </location>
</feature>
<dbReference type="Pfam" id="PF01230">
    <property type="entry name" value="HIT"/>
    <property type="match status" value="1"/>
</dbReference>
<evidence type="ECO:0000313" key="8">
    <source>
        <dbReference type="Proteomes" id="UP000363661"/>
    </source>
</evidence>
<dbReference type="AlphaFoldDB" id="A0A174XW08"/>
<dbReference type="OrthoDB" id="9784774at2"/>
<dbReference type="EMBL" id="CABHNA010000024">
    <property type="protein sequence ID" value="VUW95608.1"/>
    <property type="molecule type" value="Genomic_DNA"/>
</dbReference>
<dbReference type="RefSeq" id="WP_020437067.1">
    <property type="nucleotide sequence ID" value="NZ_CABHNA010000024.1"/>
</dbReference>
<evidence type="ECO:0000313" key="7">
    <source>
        <dbReference type="Proteomes" id="UP000078383"/>
    </source>
</evidence>
<dbReference type="InterPro" id="IPR039384">
    <property type="entry name" value="HINT"/>
</dbReference>
<dbReference type="PROSITE" id="PS51084">
    <property type="entry name" value="HIT_2"/>
    <property type="match status" value="1"/>
</dbReference>
<keyword evidence="6" id="KW-0378">Hydrolase</keyword>
<evidence type="ECO:0000256" key="2">
    <source>
        <dbReference type="PIRSR" id="PIRSR601310-3"/>
    </source>
</evidence>
<accession>A0A174XW08</accession>
<dbReference type="PANTHER" id="PTHR46648">
    <property type="entry name" value="HIT FAMILY PROTEIN 1"/>
    <property type="match status" value="1"/>
</dbReference>
<sequence>MRDDNCIFCKIANGEIPSATLYEDEEFRVILDLGPASKGHALILPKNHYRNLYDIDEATASKAICLAKKMITKMTDVLGCDGYNIVQNNEEAAGQTVFHFHMHLIPRYKNDNVGLGWHMGELTEEDKKEILEKLK</sequence>
<evidence type="ECO:0000313" key="6">
    <source>
        <dbReference type="EMBL" id="VUW95608.1"/>
    </source>
</evidence>
<dbReference type="InterPro" id="IPR011146">
    <property type="entry name" value="HIT-like"/>
</dbReference>
<evidence type="ECO:0000256" key="1">
    <source>
        <dbReference type="PIRSR" id="PIRSR601310-1"/>
    </source>
</evidence>
<dbReference type="InterPro" id="IPR001310">
    <property type="entry name" value="Histidine_triad_HIT"/>
</dbReference>
<dbReference type="GO" id="GO:0016787">
    <property type="term" value="F:hydrolase activity"/>
    <property type="evidence" value="ECO:0007669"/>
    <property type="project" value="UniProtKB-KW"/>
</dbReference>
<evidence type="ECO:0000259" key="4">
    <source>
        <dbReference type="PROSITE" id="PS51084"/>
    </source>
</evidence>
<name>A0A174XW08_9FIRM</name>
<dbReference type="Gene3D" id="3.30.428.10">
    <property type="entry name" value="HIT-like"/>
    <property type="match status" value="1"/>
</dbReference>
<reference evidence="5 7" key="1">
    <citation type="submission" date="2015-09" db="EMBL/GenBank/DDBJ databases">
        <authorList>
            <consortium name="Pathogen Informatics"/>
        </authorList>
    </citation>
    <scope>NUCLEOTIDE SEQUENCE [LARGE SCALE GENOMIC DNA]</scope>
    <source>
        <strain evidence="5 7">2789STDY5834889</strain>
    </source>
</reference>